<dbReference type="GeneID" id="110717853"/>
<dbReference type="InterPro" id="IPR011084">
    <property type="entry name" value="DRMBL"/>
</dbReference>
<dbReference type="Gene3D" id="3.40.50.12650">
    <property type="match status" value="1"/>
</dbReference>
<feature type="compositionally biased region" description="Basic residues" evidence="6">
    <location>
        <begin position="379"/>
        <end position="393"/>
    </location>
</feature>
<evidence type="ECO:0000256" key="6">
    <source>
        <dbReference type="SAM" id="MobiDB-lite"/>
    </source>
</evidence>
<evidence type="ECO:0000259" key="7">
    <source>
        <dbReference type="PROSITE" id="PS50105"/>
    </source>
</evidence>
<evidence type="ECO:0000256" key="1">
    <source>
        <dbReference type="ARBA" id="ARBA00004123"/>
    </source>
</evidence>
<dbReference type="CDD" id="cd16273">
    <property type="entry name" value="SNM1A-1C-like_MBL-fold"/>
    <property type="match status" value="1"/>
</dbReference>
<organism evidence="8 9">
    <name type="scientific">Chenopodium quinoa</name>
    <name type="common">Quinoa</name>
    <dbReference type="NCBI Taxonomy" id="63459"/>
    <lineage>
        <taxon>Eukaryota</taxon>
        <taxon>Viridiplantae</taxon>
        <taxon>Streptophyta</taxon>
        <taxon>Embryophyta</taxon>
        <taxon>Tracheophyta</taxon>
        <taxon>Spermatophyta</taxon>
        <taxon>Magnoliopsida</taxon>
        <taxon>eudicotyledons</taxon>
        <taxon>Gunneridae</taxon>
        <taxon>Pentapetalae</taxon>
        <taxon>Caryophyllales</taxon>
        <taxon>Chenopodiaceae</taxon>
        <taxon>Chenopodioideae</taxon>
        <taxon>Atripliceae</taxon>
        <taxon>Chenopodium</taxon>
    </lineage>
</organism>
<dbReference type="SMART" id="SM00454">
    <property type="entry name" value="SAM"/>
    <property type="match status" value="1"/>
</dbReference>
<feature type="region of interest" description="Disordered" evidence="6">
    <location>
        <begin position="360"/>
        <end position="393"/>
    </location>
</feature>
<dbReference type="GO" id="GO:0035312">
    <property type="term" value="F:5'-3' DNA exonuclease activity"/>
    <property type="evidence" value="ECO:0007669"/>
    <property type="project" value="TreeGrafter"/>
</dbReference>
<accession>A0A803KTL6</accession>
<dbReference type="InterPro" id="IPR036866">
    <property type="entry name" value="RibonucZ/Hydroxyglut_hydro"/>
</dbReference>
<dbReference type="Proteomes" id="UP000596660">
    <property type="component" value="Unplaced"/>
</dbReference>
<comment type="similarity">
    <text evidence="2">Belongs to the DNA repair metallo-beta-lactamase (DRMBL) family.</text>
</comment>
<reference evidence="8" key="2">
    <citation type="submission" date="2021-03" db="UniProtKB">
        <authorList>
            <consortium name="EnsemblPlants"/>
        </authorList>
    </citation>
    <scope>IDENTIFICATION</scope>
</reference>
<reference evidence="8" key="1">
    <citation type="journal article" date="2017" name="Nature">
        <title>The genome of Chenopodium quinoa.</title>
        <authorList>
            <person name="Jarvis D.E."/>
            <person name="Ho Y.S."/>
            <person name="Lightfoot D.J."/>
            <person name="Schmoeckel S.M."/>
            <person name="Li B."/>
            <person name="Borm T.J.A."/>
            <person name="Ohyanagi H."/>
            <person name="Mineta K."/>
            <person name="Michell C.T."/>
            <person name="Saber N."/>
            <person name="Kharbatia N.M."/>
            <person name="Rupper R.R."/>
            <person name="Sharp A.R."/>
            <person name="Dally N."/>
            <person name="Boughton B.A."/>
            <person name="Woo Y.H."/>
            <person name="Gao G."/>
            <person name="Schijlen E.G.W.M."/>
            <person name="Guo X."/>
            <person name="Momin A.A."/>
            <person name="Negrao S."/>
            <person name="Al-Babili S."/>
            <person name="Gehring C."/>
            <person name="Roessner U."/>
            <person name="Jung C."/>
            <person name="Murphy K."/>
            <person name="Arold S.T."/>
            <person name="Gojobori T."/>
            <person name="van der Linden C.G."/>
            <person name="van Loo E.N."/>
            <person name="Jellen E.N."/>
            <person name="Maughan P.J."/>
            <person name="Tester M."/>
        </authorList>
    </citation>
    <scope>NUCLEOTIDE SEQUENCE [LARGE SCALE GENOMIC DNA]</scope>
    <source>
        <strain evidence="8">cv. PI 614886</strain>
    </source>
</reference>
<dbReference type="Pfam" id="PF07522">
    <property type="entry name" value="DRMBL"/>
    <property type="match status" value="1"/>
</dbReference>
<feature type="domain" description="SAM" evidence="7">
    <location>
        <begin position="261"/>
        <end position="324"/>
    </location>
</feature>
<dbReference type="InterPro" id="IPR013761">
    <property type="entry name" value="SAM/pointed_sf"/>
</dbReference>
<dbReference type="Gene3D" id="3.60.15.10">
    <property type="entry name" value="Ribonuclease Z/Hydroxyacylglutathione hydrolase-like"/>
    <property type="match status" value="1"/>
</dbReference>
<gene>
    <name evidence="8" type="primary">LOC110717853</name>
</gene>
<dbReference type="PANTHER" id="PTHR23240">
    <property type="entry name" value="DNA CROSS-LINK REPAIR PROTEIN PSO2/SNM1-RELATED"/>
    <property type="match status" value="1"/>
</dbReference>
<dbReference type="CDD" id="cd09487">
    <property type="entry name" value="SAM_superfamily"/>
    <property type="match status" value="1"/>
</dbReference>
<evidence type="ECO:0000256" key="2">
    <source>
        <dbReference type="ARBA" id="ARBA00010304"/>
    </source>
</evidence>
<dbReference type="GO" id="GO:0006303">
    <property type="term" value="P:double-strand break repair via nonhomologous end joining"/>
    <property type="evidence" value="ECO:0007669"/>
    <property type="project" value="TreeGrafter"/>
</dbReference>
<protein>
    <recommendedName>
        <fullName evidence="7">SAM domain-containing protein</fullName>
    </recommendedName>
</protein>
<feature type="region of interest" description="Disordered" evidence="6">
    <location>
        <begin position="228"/>
        <end position="257"/>
    </location>
</feature>
<dbReference type="GO" id="GO:0036297">
    <property type="term" value="P:interstrand cross-link repair"/>
    <property type="evidence" value="ECO:0007669"/>
    <property type="project" value="TreeGrafter"/>
</dbReference>
<dbReference type="GO" id="GO:0005634">
    <property type="term" value="C:nucleus"/>
    <property type="evidence" value="ECO:0007669"/>
    <property type="project" value="UniProtKB-SubCell"/>
</dbReference>
<keyword evidence="9" id="KW-1185">Reference proteome</keyword>
<feature type="region of interest" description="Disordered" evidence="6">
    <location>
        <begin position="1"/>
        <end position="39"/>
    </location>
</feature>
<dbReference type="OMA" id="NHGKIYC"/>
<evidence type="ECO:0000256" key="3">
    <source>
        <dbReference type="ARBA" id="ARBA00022763"/>
    </source>
</evidence>
<dbReference type="OrthoDB" id="262529at2759"/>
<dbReference type="SUPFAM" id="SSF56281">
    <property type="entry name" value="Metallo-hydrolase/oxidoreductase"/>
    <property type="match status" value="1"/>
</dbReference>
<dbReference type="FunFam" id="3.40.50.12650:FF:000001">
    <property type="entry name" value="DNA cross-link repair 1A"/>
    <property type="match status" value="1"/>
</dbReference>
<dbReference type="SMR" id="A0A803KTL6"/>
<dbReference type="InterPro" id="IPR001660">
    <property type="entry name" value="SAM"/>
</dbReference>
<evidence type="ECO:0000256" key="4">
    <source>
        <dbReference type="ARBA" id="ARBA00023204"/>
    </source>
</evidence>
<dbReference type="AlphaFoldDB" id="A0A803KTL6"/>
<dbReference type="Gene3D" id="1.10.150.50">
    <property type="entry name" value="Transcription Factor, Ets-1"/>
    <property type="match status" value="1"/>
</dbReference>
<feature type="compositionally biased region" description="Polar residues" evidence="6">
    <location>
        <begin position="239"/>
        <end position="257"/>
    </location>
</feature>
<evidence type="ECO:0000313" key="9">
    <source>
        <dbReference type="Proteomes" id="UP000596660"/>
    </source>
</evidence>
<keyword evidence="4" id="KW-0234">DNA repair</keyword>
<dbReference type="RefSeq" id="XP_021752328.1">
    <property type="nucleotide sequence ID" value="XM_021896636.1"/>
</dbReference>
<proteinExistence type="inferred from homology"/>
<dbReference type="SUPFAM" id="SSF47769">
    <property type="entry name" value="SAM/Pointed domain"/>
    <property type="match status" value="1"/>
</dbReference>
<sequence>MIGKKRPSVSLSSTPDNNHEKLSVSKTVKSQKPFSFPGKENISPTLPTCKGIGEFIEPFYRTQGGCCPSLDIQSKPISTSGDTDSSTQWLDSCFGSSLDELDSVILENSDYPCKSPCQLSSPDYGSGGHVSVKSHSIESRLLSSSSLSVRNGDGHGQNIGGCDDEDDEDFESNTQFGVLMRLCSEEDDFNPHDPDPALVCPLCGVDILQWDEESRQCHANGCLDNFVTPKENSPGGAKKQTSQCSDKPSVPSSEQAPEQATAVASVIKWLHSLDLSKYEAAFIQHEIDWESLQWLTEEDLIAIGINALGPRKKILQSLKHLRKDNGPEEQGNGDSECLVDVTKKPTMNKLITEYFSSPSGVKKKLPNSRQQMETAKSVPRQKKIPAKSGPKGKNKVVPPWCCIPGTPFRVDAFRNLRSDCSHWFLTHFHLDHYQGLTKSFSYGKVYCSMITAKLVNAKIGIPWDKLQVMPLNQKISVAGIDVTCYDANHCPGSIIILFEPPNGKAVLHTGDFRFNEEMAKSASQLGCHIDTLILDTTYCDPQYNFPKQEVVVQFIIEAIQAESFNSKTLFLIGSYTIGKERVFLEAARVLRKKIYVPAAKLRLLECLELPAEDMQWFTLNDRESNIHVVPMWTIVSFKRLKQLSCQYAERFSLIVAFSPTGWTFGKGKKTAGRAGRRWQQGTIIRYEVPYSEHCSFEELREFVKLISPVKLIPSVNNESEASSNAMIELLLSSSDDDPEN</sequence>
<dbReference type="FunFam" id="3.60.15.10:FF:000027">
    <property type="entry name" value="DNA ligase 6"/>
    <property type="match status" value="1"/>
</dbReference>
<dbReference type="GO" id="GO:0003684">
    <property type="term" value="F:damaged DNA binding"/>
    <property type="evidence" value="ECO:0007669"/>
    <property type="project" value="TreeGrafter"/>
</dbReference>
<dbReference type="EnsemblPlants" id="AUR62002374-RA">
    <property type="protein sequence ID" value="AUR62002374-RA:cds"/>
    <property type="gene ID" value="AUR62002374"/>
</dbReference>
<dbReference type="PANTHER" id="PTHR23240:SF6">
    <property type="entry name" value="DNA CROSS-LINK REPAIR 1A PROTEIN"/>
    <property type="match status" value="1"/>
</dbReference>
<dbReference type="Gramene" id="AUR62002374-RA">
    <property type="protein sequence ID" value="AUR62002374-RA:cds"/>
    <property type="gene ID" value="AUR62002374"/>
</dbReference>
<evidence type="ECO:0000313" key="8">
    <source>
        <dbReference type="EnsemblPlants" id="AUR62002374-RA:cds"/>
    </source>
</evidence>
<keyword evidence="5" id="KW-0539">Nucleus</keyword>
<evidence type="ECO:0000256" key="5">
    <source>
        <dbReference type="ARBA" id="ARBA00023242"/>
    </source>
</evidence>
<dbReference type="KEGG" id="cqi:110717853"/>
<keyword evidence="3" id="KW-0227">DNA damage</keyword>
<feature type="compositionally biased region" description="Polar residues" evidence="6">
    <location>
        <begin position="24"/>
        <end position="33"/>
    </location>
</feature>
<comment type="subcellular location">
    <subcellularLocation>
        <location evidence="1">Nucleus</location>
    </subcellularLocation>
</comment>
<dbReference type="Pfam" id="PF00536">
    <property type="entry name" value="SAM_1"/>
    <property type="match status" value="1"/>
</dbReference>
<dbReference type="PROSITE" id="PS50105">
    <property type="entry name" value="SAM_DOMAIN"/>
    <property type="match status" value="1"/>
</dbReference>
<name>A0A803KTL6_CHEQI</name>